<dbReference type="EMBL" id="MU006306">
    <property type="protein sequence ID" value="KAF2850511.1"/>
    <property type="molecule type" value="Genomic_DNA"/>
</dbReference>
<dbReference type="InterPro" id="IPR021765">
    <property type="entry name" value="UstYa-like"/>
</dbReference>
<gene>
    <name evidence="3" type="ORF">T440DRAFT_90369</name>
</gene>
<accession>A0A6A7B4R9</accession>
<organism evidence="3 4">
    <name type="scientific">Plenodomus tracheiphilus IPT5</name>
    <dbReference type="NCBI Taxonomy" id="1408161"/>
    <lineage>
        <taxon>Eukaryota</taxon>
        <taxon>Fungi</taxon>
        <taxon>Dikarya</taxon>
        <taxon>Ascomycota</taxon>
        <taxon>Pezizomycotina</taxon>
        <taxon>Dothideomycetes</taxon>
        <taxon>Pleosporomycetidae</taxon>
        <taxon>Pleosporales</taxon>
        <taxon>Pleosporineae</taxon>
        <taxon>Leptosphaeriaceae</taxon>
        <taxon>Plenodomus</taxon>
    </lineage>
</organism>
<reference evidence="3" key="1">
    <citation type="submission" date="2020-01" db="EMBL/GenBank/DDBJ databases">
        <authorList>
            <consortium name="DOE Joint Genome Institute"/>
            <person name="Haridas S."/>
            <person name="Albert R."/>
            <person name="Binder M."/>
            <person name="Bloem J."/>
            <person name="Labutti K."/>
            <person name="Salamov A."/>
            <person name="Andreopoulos B."/>
            <person name="Baker S.E."/>
            <person name="Barry K."/>
            <person name="Bills G."/>
            <person name="Bluhm B.H."/>
            <person name="Cannon C."/>
            <person name="Castanera R."/>
            <person name="Culley D.E."/>
            <person name="Daum C."/>
            <person name="Ezra D."/>
            <person name="Gonzalez J.B."/>
            <person name="Henrissat B."/>
            <person name="Kuo A."/>
            <person name="Liang C."/>
            <person name="Lipzen A."/>
            <person name="Lutzoni F."/>
            <person name="Magnuson J."/>
            <person name="Mondo S."/>
            <person name="Nolan M."/>
            <person name="Ohm R."/>
            <person name="Pangilinan J."/>
            <person name="Park H.-J."/>
            <person name="Ramirez L."/>
            <person name="Alfaro M."/>
            <person name="Sun H."/>
            <person name="Tritt A."/>
            <person name="Yoshinaga Y."/>
            <person name="Zwiers L.-H."/>
            <person name="Turgeon B.G."/>
            <person name="Goodwin S.B."/>
            <person name="Spatafora J.W."/>
            <person name="Crous P.W."/>
            <person name="Grigoriev I.V."/>
        </authorList>
    </citation>
    <scope>NUCLEOTIDE SEQUENCE</scope>
    <source>
        <strain evidence="3">IPT5</strain>
    </source>
</reference>
<proteinExistence type="inferred from homology"/>
<dbReference type="Pfam" id="PF11807">
    <property type="entry name" value="UstYa"/>
    <property type="match status" value="1"/>
</dbReference>
<evidence type="ECO:0000256" key="1">
    <source>
        <dbReference type="ARBA" id="ARBA00035112"/>
    </source>
</evidence>
<sequence>MERPPAYQPLCRDEEEDLLAQLEAEKDGTAWNTNSTEIIPTNTCSFVAFLSILLLSLAANVLLVMDNAKLRTSQHPGRTDFAGLTFDTPLPYHAMTEYWHPNASDSDMEAAWDSIETNSVAVALDQSFARRVGLPPSTPFPWDTERDVYYVKGIHDLHCLKLIRKAIVAKHHGREQIFNLRHIYHCLDGLRQDIMCTADDTPMPAPLAHQLGDGQIRQCRDWDKLLAWATRPDQHACYDFDDYRESTNTLELFGFCPKHSPYQAFQQAYFELHGHKDPYELKDTEEPIIAF</sequence>
<keyword evidence="4" id="KW-1185">Reference proteome</keyword>
<keyword evidence="2" id="KW-0812">Transmembrane</keyword>
<keyword evidence="2" id="KW-0472">Membrane</keyword>
<protein>
    <submittedName>
        <fullName evidence="3">Uncharacterized protein</fullName>
    </submittedName>
</protein>
<evidence type="ECO:0000256" key="2">
    <source>
        <dbReference type="SAM" id="Phobius"/>
    </source>
</evidence>
<dbReference type="PANTHER" id="PTHR33365">
    <property type="entry name" value="YALI0B05434P"/>
    <property type="match status" value="1"/>
</dbReference>
<evidence type="ECO:0000313" key="3">
    <source>
        <dbReference type="EMBL" id="KAF2850511.1"/>
    </source>
</evidence>
<keyword evidence="2" id="KW-1133">Transmembrane helix</keyword>
<dbReference type="GO" id="GO:0043386">
    <property type="term" value="P:mycotoxin biosynthetic process"/>
    <property type="evidence" value="ECO:0007669"/>
    <property type="project" value="InterPro"/>
</dbReference>
<dbReference type="AlphaFoldDB" id="A0A6A7B4R9"/>
<evidence type="ECO:0000313" key="4">
    <source>
        <dbReference type="Proteomes" id="UP000799423"/>
    </source>
</evidence>
<dbReference type="PANTHER" id="PTHR33365:SF6">
    <property type="entry name" value="OXIDASE USTYA"/>
    <property type="match status" value="1"/>
</dbReference>
<comment type="similarity">
    <text evidence="1">Belongs to the ustYa family.</text>
</comment>
<dbReference type="OrthoDB" id="3687641at2759"/>
<dbReference type="Proteomes" id="UP000799423">
    <property type="component" value="Unassembled WGS sequence"/>
</dbReference>
<feature type="transmembrane region" description="Helical" evidence="2">
    <location>
        <begin position="46"/>
        <end position="65"/>
    </location>
</feature>
<name>A0A6A7B4R9_9PLEO</name>